<reference evidence="2" key="1">
    <citation type="submission" date="2024-07" db="EMBL/GenBank/DDBJ databases">
        <title>Two chromosome-level genome assemblies of Korean endemic species Abeliophyllum distichum and Forsythia ovata (Oleaceae).</title>
        <authorList>
            <person name="Jang H."/>
        </authorList>
    </citation>
    <scope>NUCLEOTIDE SEQUENCE [LARGE SCALE GENOMIC DNA]</scope>
</reference>
<evidence type="ECO:0000313" key="1">
    <source>
        <dbReference type="EMBL" id="KAL2470407.1"/>
    </source>
</evidence>
<dbReference type="AlphaFoldDB" id="A0ABD1Q3H5"/>
<comment type="caution">
    <text evidence="1">The sequence shown here is derived from an EMBL/GenBank/DDBJ whole genome shotgun (WGS) entry which is preliminary data.</text>
</comment>
<gene>
    <name evidence="1" type="ORF">Adt_38543</name>
</gene>
<accession>A0ABD1Q3H5</accession>
<dbReference type="Proteomes" id="UP001604336">
    <property type="component" value="Unassembled WGS sequence"/>
</dbReference>
<sequence>MTFEKKAIDPNASHTIEMVVNKRVETVEANIRKLNIQLDESRMIYAAMTDDAVANLPDPWKEMKAMRFQLQILQRVVGNGQALAQEYAPRLRILESRTYGGKRNAKEVENF</sequence>
<keyword evidence="2" id="KW-1185">Reference proteome</keyword>
<name>A0ABD1Q3H5_9LAMI</name>
<protein>
    <submittedName>
        <fullName evidence="1">Uncharacterized protein</fullName>
    </submittedName>
</protein>
<dbReference type="EMBL" id="JBFOLK010000012">
    <property type="protein sequence ID" value="KAL2470407.1"/>
    <property type="molecule type" value="Genomic_DNA"/>
</dbReference>
<proteinExistence type="predicted"/>
<organism evidence="1 2">
    <name type="scientific">Abeliophyllum distichum</name>
    <dbReference type="NCBI Taxonomy" id="126358"/>
    <lineage>
        <taxon>Eukaryota</taxon>
        <taxon>Viridiplantae</taxon>
        <taxon>Streptophyta</taxon>
        <taxon>Embryophyta</taxon>
        <taxon>Tracheophyta</taxon>
        <taxon>Spermatophyta</taxon>
        <taxon>Magnoliopsida</taxon>
        <taxon>eudicotyledons</taxon>
        <taxon>Gunneridae</taxon>
        <taxon>Pentapetalae</taxon>
        <taxon>asterids</taxon>
        <taxon>lamiids</taxon>
        <taxon>Lamiales</taxon>
        <taxon>Oleaceae</taxon>
        <taxon>Forsythieae</taxon>
        <taxon>Abeliophyllum</taxon>
    </lineage>
</organism>
<evidence type="ECO:0000313" key="2">
    <source>
        <dbReference type="Proteomes" id="UP001604336"/>
    </source>
</evidence>